<evidence type="ECO:0000259" key="2">
    <source>
        <dbReference type="Pfam" id="PF02678"/>
    </source>
</evidence>
<reference evidence="4" key="2">
    <citation type="journal article" date="2014" name="ISME J.">
        <title>Microbial stratification in low pH oxic and suboxic macroscopic growths along an acid mine drainage.</title>
        <authorList>
            <person name="Mendez-Garcia C."/>
            <person name="Mesa V."/>
            <person name="Sprenger R.R."/>
            <person name="Richter M."/>
            <person name="Diez M.S."/>
            <person name="Solano J."/>
            <person name="Bargiela R."/>
            <person name="Golyshina O.V."/>
            <person name="Manteca A."/>
            <person name="Ramos J.L."/>
            <person name="Gallego J.R."/>
            <person name="Llorente I."/>
            <person name="Martins Dos Santos V.A."/>
            <person name="Jensen O.N."/>
            <person name="Pelaez A.I."/>
            <person name="Sanchez J."/>
            <person name="Ferrer M."/>
        </authorList>
    </citation>
    <scope>NUCLEOTIDE SEQUENCE</scope>
</reference>
<reference evidence="4" key="1">
    <citation type="submission" date="2013-08" db="EMBL/GenBank/DDBJ databases">
        <authorList>
            <person name="Mendez C."/>
            <person name="Richter M."/>
            <person name="Ferrer M."/>
            <person name="Sanchez J."/>
        </authorList>
    </citation>
    <scope>NUCLEOTIDE SEQUENCE</scope>
</reference>
<dbReference type="InterPro" id="IPR012093">
    <property type="entry name" value="Pirin"/>
</dbReference>
<dbReference type="InterPro" id="IPR008778">
    <property type="entry name" value="Pirin_C_dom"/>
</dbReference>
<dbReference type="SUPFAM" id="SSF51182">
    <property type="entry name" value="RmlC-like cupins"/>
    <property type="match status" value="1"/>
</dbReference>
<dbReference type="CDD" id="cd02247">
    <property type="entry name" value="cupin_pirin_C"/>
    <property type="match status" value="1"/>
</dbReference>
<comment type="caution">
    <text evidence="4">The sequence shown here is derived from an EMBL/GenBank/DDBJ whole genome shotgun (WGS) entry which is preliminary data.</text>
</comment>
<sequence length="295" mass="32218">MTQTRLLQSILPSIATSDGAGVKLKRSIGQKPGLYLDPFLMLDAFGTEHPEDYIQGFPSHPHRGFETVTYMLEGHLRHEDHLGHVGDLGPGGVQWMTAGRGIIHSEMPMQTDGCMRGFQLWINLPSARKMDPPSYRDIDASEMPVVECGNASRVRVIAGSVVDPHGQRVRGPIERPDTEPLFLDLELAGDAFYTQAVDPGHHAFLYPYEGSVEVGPRADRRAVPIDSAGILGTGTQIEIQAGAHGARVLLLAGRPLGEAVVQYGPFVMNTRAEIERAIHDYQSGHFVTAPDESVR</sequence>
<dbReference type="Pfam" id="PF02678">
    <property type="entry name" value="Pirin"/>
    <property type="match status" value="1"/>
</dbReference>
<dbReference type="PIRSF" id="PIRSF006232">
    <property type="entry name" value="Pirin"/>
    <property type="match status" value="1"/>
</dbReference>
<dbReference type="PANTHER" id="PTHR13903">
    <property type="entry name" value="PIRIN-RELATED"/>
    <property type="match status" value="1"/>
</dbReference>
<dbReference type="InterPro" id="IPR003829">
    <property type="entry name" value="Pirin_N_dom"/>
</dbReference>
<dbReference type="InterPro" id="IPR011051">
    <property type="entry name" value="RmlC_Cupin_sf"/>
</dbReference>
<evidence type="ECO:0000313" key="4">
    <source>
        <dbReference type="EMBL" id="EQD77211.1"/>
    </source>
</evidence>
<dbReference type="Gene3D" id="2.60.120.10">
    <property type="entry name" value="Jelly Rolls"/>
    <property type="match status" value="2"/>
</dbReference>
<gene>
    <name evidence="4" type="ORF">B1B_01190</name>
</gene>
<accession>T1BW86</accession>
<evidence type="ECO:0000256" key="1">
    <source>
        <dbReference type="ARBA" id="ARBA00008416"/>
    </source>
</evidence>
<dbReference type="PANTHER" id="PTHR13903:SF8">
    <property type="entry name" value="PIRIN"/>
    <property type="match status" value="1"/>
</dbReference>
<name>T1BW86_9ZZZZ</name>
<comment type="similarity">
    <text evidence="1">Belongs to the pirin family.</text>
</comment>
<evidence type="ECO:0000259" key="3">
    <source>
        <dbReference type="Pfam" id="PF05726"/>
    </source>
</evidence>
<dbReference type="InterPro" id="IPR014710">
    <property type="entry name" value="RmlC-like_jellyroll"/>
</dbReference>
<dbReference type="CDD" id="cd02909">
    <property type="entry name" value="cupin_pirin_N"/>
    <property type="match status" value="1"/>
</dbReference>
<proteinExistence type="inferred from homology"/>
<organism evidence="4">
    <name type="scientific">mine drainage metagenome</name>
    <dbReference type="NCBI Taxonomy" id="410659"/>
    <lineage>
        <taxon>unclassified sequences</taxon>
        <taxon>metagenomes</taxon>
        <taxon>ecological metagenomes</taxon>
    </lineage>
</organism>
<feature type="domain" description="Pirin N-terminal" evidence="2">
    <location>
        <begin position="22"/>
        <end position="122"/>
    </location>
</feature>
<dbReference type="Pfam" id="PF05726">
    <property type="entry name" value="Pirin_C"/>
    <property type="match status" value="1"/>
</dbReference>
<dbReference type="AlphaFoldDB" id="T1BW86"/>
<feature type="domain" description="Pirin C-terminal" evidence="3">
    <location>
        <begin position="183"/>
        <end position="286"/>
    </location>
</feature>
<protein>
    <submittedName>
        <fullName evidence="4">Pirin family protein</fullName>
    </submittedName>
</protein>
<dbReference type="EMBL" id="AUZY01000848">
    <property type="protein sequence ID" value="EQD77211.1"/>
    <property type="molecule type" value="Genomic_DNA"/>
</dbReference>